<organism evidence="1 2">
    <name type="scientific">Helicobacter heilmannii</name>
    <dbReference type="NCBI Taxonomy" id="35817"/>
    <lineage>
        <taxon>Bacteria</taxon>
        <taxon>Pseudomonadati</taxon>
        <taxon>Campylobacterota</taxon>
        <taxon>Epsilonproteobacteria</taxon>
        <taxon>Campylobacterales</taxon>
        <taxon>Helicobacteraceae</taxon>
        <taxon>Helicobacter</taxon>
    </lineage>
</organism>
<keyword evidence="2" id="KW-1185">Reference proteome</keyword>
<name>A0A0K2XG79_HELHE</name>
<dbReference type="EMBL" id="CDMK01000002">
    <property type="protein sequence ID" value="CRI34930.1"/>
    <property type="molecule type" value="Genomic_DNA"/>
</dbReference>
<proteinExistence type="predicted"/>
<gene>
    <name evidence="1" type="ORF">HHE01_07310</name>
</gene>
<accession>A0A0K2XG79</accession>
<evidence type="ECO:0000313" key="1">
    <source>
        <dbReference type="EMBL" id="CRI34930.1"/>
    </source>
</evidence>
<reference evidence="2" key="1">
    <citation type="submission" date="2014-12" db="EMBL/GenBank/DDBJ databases">
        <authorList>
            <person name="Smet A."/>
        </authorList>
    </citation>
    <scope>NUCLEOTIDE SEQUENCE [LARGE SCALE GENOMIC DNA]</scope>
</reference>
<dbReference type="AlphaFoldDB" id="A0A0K2XG79"/>
<evidence type="ECO:0000313" key="2">
    <source>
        <dbReference type="Proteomes" id="UP000046090"/>
    </source>
</evidence>
<dbReference type="Proteomes" id="UP000046090">
    <property type="component" value="Unassembled WGS sequence"/>
</dbReference>
<protein>
    <submittedName>
        <fullName evidence="1">Uncharacterized protein</fullName>
    </submittedName>
</protein>
<sequence length="52" mass="5729">MFVLFSKQEGVCGGALDLVFSGQHHIKSAHKRTKAPMHTTYLKKLSWGISVG</sequence>